<dbReference type="PRINTS" id="PR01907">
    <property type="entry name" value="WORMGLOBIN"/>
</dbReference>
<dbReference type="AlphaFoldDB" id="V4A5G6"/>
<evidence type="ECO:0000256" key="7">
    <source>
        <dbReference type="ARBA" id="ARBA00023179"/>
    </source>
</evidence>
<proteinExistence type="inferred from homology"/>
<dbReference type="Proteomes" id="UP000030746">
    <property type="component" value="Unassembled WGS sequence"/>
</dbReference>
<dbReference type="STRING" id="225164.V4A5G6"/>
<dbReference type="InterPro" id="IPR012292">
    <property type="entry name" value="Globin/Proto"/>
</dbReference>
<evidence type="ECO:0000256" key="4">
    <source>
        <dbReference type="ARBA" id="ARBA00022621"/>
    </source>
</evidence>
<dbReference type="InterPro" id="IPR050532">
    <property type="entry name" value="Globin-like_OT"/>
</dbReference>
<keyword evidence="5" id="KW-0479">Metal-binding</keyword>
<evidence type="ECO:0000256" key="5">
    <source>
        <dbReference type="ARBA" id="ARBA00022723"/>
    </source>
</evidence>
<keyword evidence="13" id="KW-1185">Reference proteome</keyword>
<evidence type="ECO:0000259" key="11">
    <source>
        <dbReference type="PROSITE" id="PS01033"/>
    </source>
</evidence>
<dbReference type="PANTHER" id="PTHR46458:SF1">
    <property type="entry name" value="GEO09476P1"/>
    <property type="match status" value="1"/>
</dbReference>
<accession>V4A5G6</accession>
<dbReference type="InterPro" id="IPR009050">
    <property type="entry name" value="Globin-like_sf"/>
</dbReference>
<dbReference type="GeneID" id="20249199"/>
<keyword evidence="7" id="KW-0514">Muscle protein</keyword>
<keyword evidence="6" id="KW-0408">Iron</keyword>
<name>V4A5G6_LOTGI</name>
<dbReference type="EMBL" id="KB202163">
    <property type="protein sequence ID" value="ESO91927.1"/>
    <property type="molecule type" value="Genomic_DNA"/>
</dbReference>
<organism evidence="12 13">
    <name type="scientific">Lottia gigantea</name>
    <name type="common">Giant owl limpet</name>
    <dbReference type="NCBI Taxonomy" id="225164"/>
    <lineage>
        <taxon>Eukaryota</taxon>
        <taxon>Metazoa</taxon>
        <taxon>Spiralia</taxon>
        <taxon>Lophotrochozoa</taxon>
        <taxon>Mollusca</taxon>
        <taxon>Gastropoda</taxon>
        <taxon>Patellogastropoda</taxon>
        <taxon>Lottioidea</taxon>
        <taxon>Lottiidae</taxon>
        <taxon>Lottia</taxon>
    </lineage>
</organism>
<dbReference type="HOGENOM" id="CLU_003827_13_3_1"/>
<keyword evidence="4 9" id="KW-0561">Oxygen transport</keyword>
<dbReference type="GO" id="GO:0046872">
    <property type="term" value="F:metal ion binding"/>
    <property type="evidence" value="ECO:0007669"/>
    <property type="project" value="UniProtKB-KW"/>
</dbReference>
<dbReference type="InterPro" id="IPR000971">
    <property type="entry name" value="Globin"/>
</dbReference>
<evidence type="ECO:0000313" key="12">
    <source>
        <dbReference type="EMBL" id="ESO91927.1"/>
    </source>
</evidence>
<gene>
    <name evidence="12" type="ORF">LOTGIDRAFT_233247</name>
</gene>
<dbReference type="KEGG" id="lgi:LOTGIDRAFT_233247"/>
<evidence type="ECO:0000256" key="9">
    <source>
        <dbReference type="RuleBase" id="RU000356"/>
    </source>
</evidence>
<dbReference type="Gene3D" id="1.10.490.10">
    <property type="entry name" value="Globins"/>
    <property type="match status" value="1"/>
</dbReference>
<evidence type="ECO:0000256" key="6">
    <source>
        <dbReference type="ARBA" id="ARBA00023004"/>
    </source>
</evidence>
<dbReference type="GO" id="GO:0005344">
    <property type="term" value="F:oxygen carrier activity"/>
    <property type="evidence" value="ECO:0007669"/>
    <property type="project" value="UniProtKB-KW"/>
</dbReference>
<evidence type="ECO:0000256" key="1">
    <source>
        <dbReference type="ARBA" id="ARBA00013895"/>
    </source>
</evidence>
<dbReference type="GO" id="GO:0020037">
    <property type="term" value="F:heme binding"/>
    <property type="evidence" value="ECO:0007669"/>
    <property type="project" value="InterPro"/>
</dbReference>
<keyword evidence="3 9" id="KW-0349">Heme</keyword>
<dbReference type="SUPFAM" id="SSF46458">
    <property type="entry name" value="Globin-like"/>
    <property type="match status" value="1"/>
</dbReference>
<dbReference type="PROSITE" id="PS01033">
    <property type="entry name" value="GLOBIN"/>
    <property type="match status" value="1"/>
</dbReference>
<protein>
    <recommendedName>
        <fullName evidence="1">Globin</fullName>
    </recommendedName>
    <alternativeName>
        <fullName evidence="8">Myoglobin</fullName>
    </alternativeName>
</protein>
<feature type="domain" description="Globin" evidence="11">
    <location>
        <begin position="21"/>
        <end position="165"/>
    </location>
</feature>
<sequence length="165" mass="18378">MSADNMGCGSSSGVSTGMPADLTEKDKELVKSSWAKFNEGDVIADGAHIYYKLFEKAPEAKEKFGFAKDGEVSLENKQFKAHVRKVLDVFESVVREIDQLEGLLPVLNDLGARHKSYGVPLKYYEILGSCIMYAWDRKLKMDADTKKAWGKLYGVVQTEMKKGNA</sequence>
<feature type="region of interest" description="Disordered" evidence="10">
    <location>
        <begin position="1"/>
        <end position="20"/>
    </location>
</feature>
<dbReference type="PANTHER" id="PTHR46458">
    <property type="entry name" value="BLR2807 PROTEIN"/>
    <property type="match status" value="1"/>
</dbReference>
<dbReference type="RefSeq" id="XP_009057240.1">
    <property type="nucleotide sequence ID" value="XM_009058992.1"/>
</dbReference>
<dbReference type="OrthoDB" id="436496at2759"/>
<dbReference type="CDD" id="cd01040">
    <property type="entry name" value="Mb-like"/>
    <property type="match status" value="1"/>
</dbReference>
<comment type="similarity">
    <text evidence="9">Belongs to the globin family.</text>
</comment>
<dbReference type="OMA" id="GRKLMAM"/>
<dbReference type="InterPro" id="IPR044399">
    <property type="entry name" value="Mb-like_M"/>
</dbReference>
<keyword evidence="2 9" id="KW-0813">Transport</keyword>
<dbReference type="GO" id="GO:0019825">
    <property type="term" value="F:oxygen binding"/>
    <property type="evidence" value="ECO:0007669"/>
    <property type="project" value="InterPro"/>
</dbReference>
<evidence type="ECO:0000256" key="8">
    <source>
        <dbReference type="ARBA" id="ARBA00030087"/>
    </source>
</evidence>
<evidence type="ECO:0000256" key="10">
    <source>
        <dbReference type="SAM" id="MobiDB-lite"/>
    </source>
</evidence>
<evidence type="ECO:0000313" key="13">
    <source>
        <dbReference type="Proteomes" id="UP000030746"/>
    </source>
</evidence>
<reference evidence="12 13" key="1">
    <citation type="journal article" date="2013" name="Nature">
        <title>Insights into bilaterian evolution from three spiralian genomes.</title>
        <authorList>
            <person name="Simakov O."/>
            <person name="Marletaz F."/>
            <person name="Cho S.J."/>
            <person name="Edsinger-Gonzales E."/>
            <person name="Havlak P."/>
            <person name="Hellsten U."/>
            <person name="Kuo D.H."/>
            <person name="Larsson T."/>
            <person name="Lv J."/>
            <person name="Arendt D."/>
            <person name="Savage R."/>
            <person name="Osoegawa K."/>
            <person name="de Jong P."/>
            <person name="Grimwood J."/>
            <person name="Chapman J.A."/>
            <person name="Shapiro H."/>
            <person name="Aerts A."/>
            <person name="Otillar R.P."/>
            <person name="Terry A.Y."/>
            <person name="Boore J.L."/>
            <person name="Grigoriev I.V."/>
            <person name="Lindberg D.R."/>
            <person name="Seaver E.C."/>
            <person name="Weisblat D.A."/>
            <person name="Putnam N.H."/>
            <person name="Rokhsar D.S."/>
        </authorList>
    </citation>
    <scope>NUCLEOTIDE SEQUENCE [LARGE SCALE GENOMIC DNA]</scope>
</reference>
<dbReference type="CTD" id="20249199"/>
<evidence type="ECO:0000256" key="3">
    <source>
        <dbReference type="ARBA" id="ARBA00022617"/>
    </source>
</evidence>
<dbReference type="Pfam" id="PF00042">
    <property type="entry name" value="Globin"/>
    <property type="match status" value="1"/>
</dbReference>
<evidence type="ECO:0000256" key="2">
    <source>
        <dbReference type="ARBA" id="ARBA00022448"/>
    </source>
</evidence>